<evidence type="ECO:0000256" key="2">
    <source>
        <dbReference type="SAM" id="MobiDB-lite"/>
    </source>
</evidence>
<feature type="compositionally biased region" description="Basic and acidic residues" evidence="2">
    <location>
        <begin position="1108"/>
        <end position="1122"/>
    </location>
</feature>
<evidence type="ECO:0000313" key="3">
    <source>
        <dbReference type="EMBL" id="EAR93065.2"/>
    </source>
</evidence>
<feature type="region of interest" description="Disordered" evidence="2">
    <location>
        <begin position="656"/>
        <end position="735"/>
    </location>
</feature>
<name>Q239A5_TETTS</name>
<gene>
    <name evidence="3" type="ORF">TTHERM_00449100</name>
</gene>
<feature type="compositionally biased region" description="Polar residues" evidence="2">
    <location>
        <begin position="711"/>
        <end position="722"/>
    </location>
</feature>
<feature type="compositionally biased region" description="Polar residues" evidence="2">
    <location>
        <begin position="227"/>
        <end position="246"/>
    </location>
</feature>
<proteinExistence type="predicted"/>
<dbReference type="KEGG" id="tet:TTHERM_00449100"/>
<dbReference type="EMBL" id="GG662738">
    <property type="protein sequence ID" value="EAR93065.2"/>
    <property type="molecule type" value="Genomic_DNA"/>
</dbReference>
<evidence type="ECO:0000313" key="4">
    <source>
        <dbReference type="Proteomes" id="UP000009168"/>
    </source>
</evidence>
<keyword evidence="1" id="KW-0175">Coiled coil</keyword>
<evidence type="ECO:0000256" key="1">
    <source>
        <dbReference type="SAM" id="Coils"/>
    </source>
</evidence>
<feature type="compositionally biased region" description="Low complexity" evidence="2">
    <location>
        <begin position="1029"/>
        <end position="1048"/>
    </location>
</feature>
<sequence>MIWFEDFERKFSSLLEEHNNRVVQQNNQKQQNQDINSINQGFKDERNDLDSFKIEDQKQQNEMYLDNIDFYELYDDEDFKKLLKQNSIIQYDQLAVSKNPIFCFFIRILQIVQQSIEESHHLKVWGILNNLLDYINIERSVLVYILIGFQQEKIDFDLSKALQRLYRILQGIKGLRQRVLKDIDTQTFQNRKYNQNPSLHANAQLRSPNNLMLSKKSSQKKYSNSNVQENFSPQQIKDKITTNSSPGFRLDQTGRWQTQKEQNENQNDGEVRINMPKIEQENKSNEKMPNQNFFNNGIRTKKKSLLVYDTAFIQNAIQNERKNSSALNSQTSSPISPISPIFTESEKEFLIVSYEIFFYTHKYSQFYLFDIVKQADENNLRNKNKLNQLKEEQSIIESNQNENTTNLNNQQQQNEKMLLQQIYEVSASYLQEQQQQYLIPRQKISSLDLDMNDSQTQSTFTQKLSDGFKSTQSYSSGSFSISYPFQSFQLSLNNNSGGIGNSYSNNEISLCSFQNDNSMEKSHNMLQDEIINQSISQDNQQISKSNQNIAINNNSMLVSSSTHFNIKNTNSLKTTKSLEKQLIGSGSNYLKSLKQACKEQDDYVNSYLKMLLYRQRQNIVKQDVTPRSMPRLQVNNQRIMLSAKSLTFGEASASFQNQDYNNNNSSEEPNPKLQTNNFSQKLNENTSSQGFHRQKSRSSSGGSNYNHHNETFQYESNTSINEQDFEEEDDSPERNFEEQNQITHSDDLDISANSQISHHSLKQFNVHQHHHYNHHSHLFNHHLQPHSSKSLKQIKYNLNPDWTRSLPQTQIKKKSQNFVSLMQEVKEEREDSELFNSLLLDRKKRREKNTSAQQNFSDSQKSLEKDKLGIFNQNSLDTQKSITFLRCSASSTKSVPKNEMKICNTSLDSAPNANQNGRFSQSPSSNNLEMLFPRFSQNTHESLVINEQVEIQSRKVESEDDQQNAEPETNRNSNQNETNQISQEKDQNESPQINQENGKVETLPQMSQEKVVSKNDINKQKESSEDESCSSSSQSSDSSESSNSNISQNKFTPQKKKSNEKSIKREKSQTADSKNNKEQLSESIIKYQNKITKQTKKPRSKFKKSRQERKDSENQNSEKSRNDSNSASQSSGKMNRTFDTENSSSAASSIIRGKKSFDQDYQLNHNLDLNLVNNKNLQRRGGIQVRTALKHLTKRGKEFDTLGVVKPNFNLINEINFNYDSPQENSFNKKGSFEINQQQSSKNITLNIPKTLNQSQSLSVIPHINFIKSPQTNKESTSQFSFMNESILDTKQTMTQSLDKKTYNRQSSQESESNKSQIKQKKKNSFFTKILKFFQKNDRDDSNKYNSPSLSKELNCDTGYIPPSMDITKNKYLKRGFQLNGMTFYKIKDVLSYEKSKGKAALKSSSIDMEQSYIMNNSTIMISPSTTKQNFKYNQTINNNSIYFANTEQIIKNSISKNNSKSQLLSPIVFSDHFQSQNQSDTPLSNISSSAVEQNYNEEEQFEKELQEMFERSSNQADYDLQDRKNNLVNLYGKSSNLRQLAKKSSLNYKELSIIVDEEMSHENSLANRLAQNNLKKGCNFKKELIKREINEEQLFTYPRESVNFITYQKEQLRIQKKIKIQSAKNCLEYQLIFNQTCNWTKLKLKVKKAFQLYRIYLQKKQFYPKKKELKDFFSQQQQLIYQKQIIKDIEREQEQKDIEKQQYEDFDPFNYLQSSRLKIIQNSRLVKQLTDDTFNNPF</sequence>
<dbReference type="HOGENOM" id="CLU_240196_0_0_1"/>
<feature type="compositionally biased region" description="Low complexity" evidence="2">
    <location>
        <begin position="215"/>
        <end position="226"/>
    </location>
</feature>
<feature type="region of interest" description="Disordered" evidence="2">
    <location>
        <begin position="215"/>
        <end position="268"/>
    </location>
</feature>
<feature type="compositionally biased region" description="Basic residues" evidence="2">
    <location>
        <begin position="1093"/>
        <end position="1107"/>
    </location>
</feature>
<organism evidence="3 4">
    <name type="scientific">Tetrahymena thermophila (strain SB210)</name>
    <dbReference type="NCBI Taxonomy" id="312017"/>
    <lineage>
        <taxon>Eukaryota</taxon>
        <taxon>Sar</taxon>
        <taxon>Alveolata</taxon>
        <taxon>Ciliophora</taxon>
        <taxon>Intramacronucleata</taxon>
        <taxon>Oligohymenophorea</taxon>
        <taxon>Hymenostomatida</taxon>
        <taxon>Tetrahymenina</taxon>
        <taxon>Tetrahymenidae</taxon>
        <taxon>Tetrahymena</taxon>
    </lineage>
</organism>
<feature type="compositionally biased region" description="Low complexity" evidence="2">
    <location>
        <begin position="1306"/>
        <end position="1317"/>
    </location>
</feature>
<feature type="compositionally biased region" description="Basic and acidic residues" evidence="2">
    <location>
        <begin position="1011"/>
        <end position="1023"/>
    </location>
</feature>
<protein>
    <submittedName>
        <fullName evidence="3">Uncharacterized protein</fullName>
    </submittedName>
</protein>
<feature type="coiled-coil region" evidence="1">
    <location>
        <begin position="372"/>
        <end position="402"/>
    </location>
</feature>
<keyword evidence="4" id="KW-1185">Reference proteome</keyword>
<feature type="region of interest" description="Disordered" evidence="2">
    <location>
        <begin position="906"/>
        <end position="928"/>
    </location>
</feature>
<feature type="compositionally biased region" description="Polar residues" evidence="2">
    <location>
        <begin position="254"/>
        <end position="268"/>
    </location>
</feature>
<feature type="compositionally biased region" description="Polar residues" evidence="2">
    <location>
        <begin position="964"/>
        <end position="982"/>
    </location>
</feature>
<dbReference type="InParanoid" id="Q239A5"/>
<dbReference type="GeneID" id="7845791"/>
<reference evidence="4" key="1">
    <citation type="journal article" date="2006" name="PLoS Biol.">
        <title>Macronuclear genome sequence of the ciliate Tetrahymena thermophila, a model eukaryote.</title>
        <authorList>
            <person name="Eisen J.A."/>
            <person name="Coyne R.S."/>
            <person name="Wu M."/>
            <person name="Wu D."/>
            <person name="Thiagarajan M."/>
            <person name="Wortman J.R."/>
            <person name="Badger J.H."/>
            <person name="Ren Q."/>
            <person name="Amedeo P."/>
            <person name="Jones K.M."/>
            <person name="Tallon L.J."/>
            <person name="Delcher A.L."/>
            <person name="Salzberg S.L."/>
            <person name="Silva J.C."/>
            <person name="Haas B.J."/>
            <person name="Majoros W.H."/>
            <person name="Farzad M."/>
            <person name="Carlton J.M."/>
            <person name="Smith R.K. Jr."/>
            <person name="Garg J."/>
            <person name="Pearlman R.E."/>
            <person name="Karrer K.M."/>
            <person name="Sun L."/>
            <person name="Manning G."/>
            <person name="Elde N.C."/>
            <person name="Turkewitz A.P."/>
            <person name="Asai D.J."/>
            <person name="Wilkes D.E."/>
            <person name="Wang Y."/>
            <person name="Cai H."/>
            <person name="Collins K."/>
            <person name="Stewart B.A."/>
            <person name="Lee S.R."/>
            <person name="Wilamowska K."/>
            <person name="Weinberg Z."/>
            <person name="Ruzzo W.L."/>
            <person name="Wloga D."/>
            <person name="Gaertig J."/>
            <person name="Frankel J."/>
            <person name="Tsao C.-C."/>
            <person name="Gorovsky M.A."/>
            <person name="Keeling P.J."/>
            <person name="Waller R.F."/>
            <person name="Patron N.J."/>
            <person name="Cherry J.M."/>
            <person name="Stover N.A."/>
            <person name="Krieger C.J."/>
            <person name="del Toro C."/>
            <person name="Ryder H.F."/>
            <person name="Williamson S.C."/>
            <person name="Barbeau R.A."/>
            <person name="Hamilton E.P."/>
            <person name="Orias E."/>
        </authorList>
    </citation>
    <scope>NUCLEOTIDE SEQUENCE [LARGE SCALE GENOMIC DNA]</scope>
    <source>
        <strain evidence="4">SB210</strain>
    </source>
</reference>
<dbReference type="Proteomes" id="UP000009168">
    <property type="component" value="Unassembled WGS sequence"/>
</dbReference>
<dbReference type="RefSeq" id="XP_001013310.2">
    <property type="nucleotide sequence ID" value="XM_001013310.3"/>
</dbReference>
<feature type="compositionally biased region" description="Basic and acidic residues" evidence="2">
    <location>
        <begin position="1057"/>
        <end position="1080"/>
    </location>
</feature>
<feature type="region of interest" description="Disordered" evidence="2">
    <location>
        <begin position="1299"/>
        <end position="1321"/>
    </location>
</feature>
<feature type="region of interest" description="Disordered" evidence="2">
    <location>
        <begin position="953"/>
        <end position="1147"/>
    </location>
</feature>
<feature type="compositionally biased region" description="Polar residues" evidence="2">
    <location>
        <begin position="672"/>
        <end position="691"/>
    </location>
</feature>
<accession>Q239A5</accession>